<sequence>MASPQKQAKRAKRAKTKAKQARTVRNSTPTGVSLDSDLMNDLALGMADMLPRLAEAEAISQVEMLSTLIRETGMSVAKSLDDEIDTQILILKVYGQKIEGRSADWMEQAKFLEAYAEAARRLDREELIQAWSDAHDF</sequence>
<dbReference type="EMBL" id="MPJC01000004">
    <property type="protein sequence ID" value="OKA22247.1"/>
    <property type="molecule type" value="Genomic_DNA"/>
</dbReference>
<organism evidence="2 3">
    <name type="scientific">Pseudomonas versuta</name>
    <dbReference type="NCBI Taxonomy" id="1788301"/>
    <lineage>
        <taxon>Bacteria</taxon>
        <taxon>Pseudomonadati</taxon>
        <taxon>Pseudomonadota</taxon>
        <taxon>Gammaproteobacteria</taxon>
        <taxon>Pseudomonadales</taxon>
        <taxon>Pseudomonadaceae</taxon>
        <taxon>Pseudomonas</taxon>
    </lineage>
</organism>
<accession>A0ABX3EA13</accession>
<gene>
    <name evidence="2" type="ORF">BOH73_07385</name>
</gene>
<protein>
    <submittedName>
        <fullName evidence="2">Uncharacterized protein</fullName>
    </submittedName>
</protein>
<proteinExistence type="predicted"/>
<feature type="region of interest" description="Disordered" evidence="1">
    <location>
        <begin position="1"/>
        <end position="32"/>
    </location>
</feature>
<evidence type="ECO:0000313" key="2">
    <source>
        <dbReference type="EMBL" id="OKA22247.1"/>
    </source>
</evidence>
<evidence type="ECO:0000313" key="3">
    <source>
        <dbReference type="Proteomes" id="UP000186677"/>
    </source>
</evidence>
<dbReference type="RefSeq" id="WP_073514913.1">
    <property type="nucleotide sequence ID" value="NZ_MPJC01000004.1"/>
</dbReference>
<dbReference type="Proteomes" id="UP000186677">
    <property type="component" value="Unassembled WGS sequence"/>
</dbReference>
<name>A0ABX3EA13_9PSED</name>
<feature type="compositionally biased region" description="Basic residues" evidence="1">
    <location>
        <begin position="7"/>
        <end position="22"/>
    </location>
</feature>
<evidence type="ECO:0000256" key="1">
    <source>
        <dbReference type="SAM" id="MobiDB-lite"/>
    </source>
</evidence>
<comment type="caution">
    <text evidence="2">The sequence shown here is derived from an EMBL/GenBank/DDBJ whole genome shotgun (WGS) entry which is preliminary data.</text>
</comment>
<reference evidence="2 3" key="1">
    <citation type="submission" date="2016-11" db="EMBL/GenBank/DDBJ databases">
        <title>Draft genome of Pseudomonas versuta A4R1.5.</title>
        <authorList>
            <person name="See-Too W.-S."/>
        </authorList>
    </citation>
    <scope>NUCLEOTIDE SEQUENCE [LARGE SCALE GENOMIC DNA]</scope>
    <source>
        <strain evidence="2 3">A4R1.5</strain>
    </source>
</reference>
<keyword evidence="3" id="KW-1185">Reference proteome</keyword>